<dbReference type="Proteomes" id="UP000278807">
    <property type="component" value="Unassembled WGS sequence"/>
</dbReference>
<gene>
    <name evidence="3" type="ORF">HNAJ_LOCUS2756</name>
</gene>
<dbReference type="EMBL" id="UZAE01001435">
    <property type="protein sequence ID" value="VDN98615.1"/>
    <property type="molecule type" value="Genomic_DNA"/>
</dbReference>
<keyword evidence="4" id="KW-1185">Reference proteome</keyword>
<dbReference type="WBParaSite" id="HNAJ_0000275701-mRNA-1">
    <property type="protein sequence ID" value="HNAJ_0000275701-mRNA-1"/>
    <property type="gene ID" value="HNAJ_0000275701"/>
</dbReference>
<evidence type="ECO:0000313" key="4">
    <source>
        <dbReference type="Proteomes" id="UP000278807"/>
    </source>
</evidence>
<keyword evidence="2" id="KW-0812">Transmembrane</keyword>
<evidence type="ECO:0000256" key="2">
    <source>
        <dbReference type="SAM" id="Phobius"/>
    </source>
</evidence>
<proteinExistence type="predicted"/>
<feature type="region of interest" description="Disordered" evidence="1">
    <location>
        <begin position="128"/>
        <end position="164"/>
    </location>
</feature>
<protein>
    <submittedName>
        <fullName evidence="3 5">Uncharacterized protein</fullName>
    </submittedName>
</protein>
<evidence type="ECO:0000256" key="1">
    <source>
        <dbReference type="SAM" id="MobiDB-lite"/>
    </source>
</evidence>
<dbReference type="OrthoDB" id="10584227at2759"/>
<sequence length="164" mass="17979">MSTYQQLYVPPVRLRKSCCDECSLCYCWCCLSISIILAIIFTVAGGLLVYNFRKERFDDFKEWIGIPEPPDNEFLRVLGYILIILGCIMVISVFISASCVCCLSSPPVHQPGVVVVNVSVNKSSSILSSQQPADVTSSSLAPISPPTAPIEPPPSYESISQEKI</sequence>
<reference evidence="5" key="1">
    <citation type="submission" date="2017-02" db="UniProtKB">
        <authorList>
            <consortium name="WormBaseParasite"/>
        </authorList>
    </citation>
    <scope>IDENTIFICATION</scope>
</reference>
<evidence type="ECO:0000313" key="3">
    <source>
        <dbReference type="EMBL" id="VDN98615.1"/>
    </source>
</evidence>
<feature type="transmembrane region" description="Helical" evidence="2">
    <location>
        <begin position="77"/>
        <end position="103"/>
    </location>
</feature>
<dbReference type="AlphaFoldDB" id="A0A0R3T6R9"/>
<reference evidence="3 4" key="2">
    <citation type="submission" date="2018-11" db="EMBL/GenBank/DDBJ databases">
        <authorList>
            <consortium name="Pathogen Informatics"/>
        </authorList>
    </citation>
    <scope>NUCLEOTIDE SEQUENCE [LARGE SCALE GENOMIC DNA]</scope>
</reference>
<feature type="compositionally biased region" description="Pro residues" evidence="1">
    <location>
        <begin position="143"/>
        <end position="155"/>
    </location>
</feature>
<organism evidence="5">
    <name type="scientific">Rodentolepis nana</name>
    <name type="common">Dwarf tapeworm</name>
    <name type="synonym">Hymenolepis nana</name>
    <dbReference type="NCBI Taxonomy" id="102285"/>
    <lineage>
        <taxon>Eukaryota</taxon>
        <taxon>Metazoa</taxon>
        <taxon>Spiralia</taxon>
        <taxon>Lophotrochozoa</taxon>
        <taxon>Platyhelminthes</taxon>
        <taxon>Cestoda</taxon>
        <taxon>Eucestoda</taxon>
        <taxon>Cyclophyllidea</taxon>
        <taxon>Hymenolepididae</taxon>
        <taxon>Rodentolepis</taxon>
    </lineage>
</organism>
<name>A0A0R3T6R9_RODNA</name>
<keyword evidence="2" id="KW-0472">Membrane</keyword>
<evidence type="ECO:0000313" key="5">
    <source>
        <dbReference type="WBParaSite" id="HNAJ_0000275701-mRNA-1"/>
    </source>
</evidence>
<feature type="transmembrane region" description="Helical" evidence="2">
    <location>
        <begin position="23"/>
        <end position="50"/>
    </location>
</feature>
<keyword evidence="2" id="KW-1133">Transmembrane helix</keyword>
<accession>A0A0R3T6R9</accession>